<keyword evidence="3 4" id="KW-0175">Coiled coil</keyword>
<gene>
    <name evidence="6" type="ORF">BEMITA_LOCUS9433</name>
</gene>
<keyword evidence="7" id="KW-1185">Reference proteome</keyword>
<dbReference type="PANTHER" id="PTHR31259">
    <property type="entry name" value="ENDOSOME-ASSOCIATED TRAFFICKING REGULATOR 1"/>
    <property type="match status" value="1"/>
</dbReference>
<comment type="similarity">
    <text evidence="1">Belongs to the ENTR1 family.</text>
</comment>
<dbReference type="GO" id="GO:0036064">
    <property type="term" value="C:ciliary basal body"/>
    <property type="evidence" value="ECO:0007669"/>
    <property type="project" value="TreeGrafter"/>
</dbReference>
<evidence type="ECO:0000256" key="2">
    <source>
        <dbReference type="ARBA" id="ARBA00016007"/>
    </source>
</evidence>
<feature type="region of interest" description="Disordered" evidence="5">
    <location>
        <begin position="516"/>
        <end position="539"/>
    </location>
</feature>
<feature type="compositionally biased region" description="Polar residues" evidence="5">
    <location>
        <begin position="178"/>
        <end position="188"/>
    </location>
</feature>
<dbReference type="GO" id="GO:0055037">
    <property type="term" value="C:recycling endosome"/>
    <property type="evidence" value="ECO:0007669"/>
    <property type="project" value="TreeGrafter"/>
</dbReference>
<feature type="coiled-coil region" evidence="4">
    <location>
        <begin position="395"/>
        <end position="433"/>
    </location>
</feature>
<dbReference type="AlphaFoldDB" id="A0A9P0AFP9"/>
<proteinExistence type="inferred from homology"/>
<feature type="region of interest" description="Disordered" evidence="5">
    <location>
        <begin position="72"/>
        <end position="188"/>
    </location>
</feature>
<evidence type="ECO:0000313" key="6">
    <source>
        <dbReference type="EMBL" id="CAH0390734.1"/>
    </source>
</evidence>
<name>A0A9P0AFP9_BEMTA</name>
<feature type="compositionally biased region" description="Basic and acidic residues" evidence="5">
    <location>
        <begin position="518"/>
        <end position="539"/>
    </location>
</feature>
<feature type="region of interest" description="Disordered" evidence="5">
    <location>
        <begin position="449"/>
        <end position="480"/>
    </location>
</feature>
<dbReference type="EMBL" id="OU963866">
    <property type="protein sequence ID" value="CAH0390734.1"/>
    <property type="molecule type" value="Genomic_DNA"/>
</dbReference>
<sequence length="539" mass="59834">MKCVGRIDIVTEQDIVAQENSAIRNRMYLLLTFHTITQSRNFRGRRTSDPASVMIIHQSSERRISTIIIIMADRPKSSDNERGGSEINSNNDSNYENTEDVDPAMNNSASGTHTGRNSSHSNHSNSSPHNSGTSSGASSKRKENNPYSFKHFLTGGKQNVGTSHPHHTVSRSNESDENNTMDPSIASSCSRTNRNLILNNPDLASGLPDFVQDHLIMEQCFLESSSNNASNPSFNLENSHIYHIENAILNSSCEESPNTLRSANANDIPFDLTSTMPSEKQEESPIPTPLDLPTYHASNSRSGRPRDPPLDLPSSSMAGSGSANSSEVGASKSLPDFLSDGPIHQRRTDDSADSDRSTLPYSPRESSVEIQVLQTENLRLRREVEWLSSVIKESNDRLERRERRHQVTTNNLEKELDSTRENLRRTMERAIAAEATVCQLQQEVKSSKVHKLQRAEENSSNCSNVGDGNRNVQTPQHDSRQRLGLEIQNITDSAETSIRQLLNNVETLRLIASSLEKATGESSHHGEKVDESKEDPKKT</sequence>
<feature type="compositionally biased region" description="Polar residues" evidence="5">
    <location>
        <begin position="86"/>
        <end position="96"/>
    </location>
</feature>
<evidence type="ECO:0000256" key="5">
    <source>
        <dbReference type="SAM" id="MobiDB-lite"/>
    </source>
</evidence>
<evidence type="ECO:0000256" key="4">
    <source>
        <dbReference type="SAM" id="Coils"/>
    </source>
</evidence>
<feature type="compositionally biased region" description="Low complexity" evidence="5">
    <location>
        <begin position="112"/>
        <end position="138"/>
    </location>
</feature>
<feature type="region of interest" description="Disordered" evidence="5">
    <location>
        <begin position="255"/>
        <end position="368"/>
    </location>
</feature>
<dbReference type="GO" id="GO:0032465">
    <property type="term" value="P:regulation of cytokinesis"/>
    <property type="evidence" value="ECO:0007669"/>
    <property type="project" value="TreeGrafter"/>
</dbReference>
<evidence type="ECO:0000256" key="3">
    <source>
        <dbReference type="ARBA" id="ARBA00023054"/>
    </source>
</evidence>
<feature type="compositionally biased region" description="Low complexity" evidence="5">
    <location>
        <begin position="312"/>
        <end position="326"/>
    </location>
</feature>
<accession>A0A9P0AFP9</accession>
<dbReference type="Proteomes" id="UP001152759">
    <property type="component" value="Chromosome 5"/>
</dbReference>
<feature type="compositionally biased region" description="Basic and acidic residues" evidence="5">
    <location>
        <begin position="346"/>
        <end position="356"/>
    </location>
</feature>
<dbReference type="GO" id="GO:0005769">
    <property type="term" value="C:early endosome"/>
    <property type="evidence" value="ECO:0007669"/>
    <property type="project" value="TreeGrafter"/>
</dbReference>
<feature type="compositionally biased region" description="Polar residues" evidence="5">
    <location>
        <begin position="255"/>
        <end position="265"/>
    </location>
</feature>
<feature type="compositionally biased region" description="Polar residues" evidence="5">
    <location>
        <begin position="458"/>
        <end position="476"/>
    </location>
</feature>
<dbReference type="GO" id="GO:0045724">
    <property type="term" value="P:positive regulation of cilium assembly"/>
    <property type="evidence" value="ECO:0007669"/>
    <property type="project" value="TreeGrafter"/>
</dbReference>
<dbReference type="InterPro" id="IPR026757">
    <property type="entry name" value="ENTR1"/>
</dbReference>
<organism evidence="6 7">
    <name type="scientific">Bemisia tabaci</name>
    <name type="common">Sweetpotato whitefly</name>
    <name type="synonym">Aleurodes tabaci</name>
    <dbReference type="NCBI Taxonomy" id="7038"/>
    <lineage>
        <taxon>Eukaryota</taxon>
        <taxon>Metazoa</taxon>
        <taxon>Ecdysozoa</taxon>
        <taxon>Arthropoda</taxon>
        <taxon>Hexapoda</taxon>
        <taxon>Insecta</taxon>
        <taxon>Pterygota</taxon>
        <taxon>Neoptera</taxon>
        <taxon>Paraneoptera</taxon>
        <taxon>Hemiptera</taxon>
        <taxon>Sternorrhyncha</taxon>
        <taxon>Aleyrodoidea</taxon>
        <taxon>Aleyrodidae</taxon>
        <taxon>Aleyrodinae</taxon>
        <taxon>Bemisia</taxon>
    </lineage>
</organism>
<dbReference type="PANTHER" id="PTHR31259:SF3">
    <property type="entry name" value="ENDOSOME-ASSOCIATED-TRAFFICKING REGULATOR 1"/>
    <property type="match status" value="1"/>
</dbReference>
<evidence type="ECO:0000256" key="1">
    <source>
        <dbReference type="ARBA" id="ARBA00007791"/>
    </source>
</evidence>
<reference evidence="6" key="1">
    <citation type="submission" date="2021-12" db="EMBL/GenBank/DDBJ databases">
        <authorList>
            <person name="King R."/>
        </authorList>
    </citation>
    <scope>NUCLEOTIDE SEQUENCE</scope>
</reference>
<dbReference type="GO" id="GO:0005813">
    <property type="term" value="C:centrosome"/>
    <property type="evidence" value="ECO:0007669"/>
    <property type="project" value="TreeGrafter"/>
</dbReference>
<protein>
    <recommendedName>
        <fullName evidence="2">Endosome-associated-trafficking regulator 1</fullName>
    </recommendedName>
</protein>
<dbReference type="GO" id="GO:0030496">
    <property type="term" value="C:midbody"/>
    <property type="evidence" value="ECO:0007669"/>
    <property type="project" value="TreeGrafter"/>
</dbReference>
<feature type="compositionally biased region" description="Basic and acidic residues" evidence="5">
    <location>
        <begin position="73"/>
        <end position="84"/>
    </location>
</feature>
<evidence type="ECO:0000313" key="7">
    <source>
        <dbReference type="Proteomes" id="UP001152759"/>
    </source>
</evidence>
<dbReference type="GO" id="GO:1903566">
    <property type="term" value="P:positive regulation of protein localization to cilium"/>
    <property type="evidence" value="ECO:0007669"/>
    <property type="project" value="TreeGrafter"/>
</dbReference>